<sequence length="146" mass="16419">MENMIREQNPTSSLNHMLQTLCSRVAVEAQTIADAGFPAELRDLLMEHIGICGTAGFLELANPQWLDVIRSWQAENGCYHKFDGERFNPENFRPGTYGKSRRKRAEQMLSSGNEPCLAHRTSVALVALNTYMTLLIESEYGQGKLI</sequence>
<proteinExistence type="predicted"/>
<evidence type="ECO:0000313" key="2">
    <source>
        <dbReference type="Proteomes" id="UP000699462"/>
    </source>
</evidence>
<protein>
    <submittedName>
        <fullName evidence="1">Uncharacterized protein</fullName>
    </submittedName>
</protein>
<reference evidence="1 2" key="1">
    <citation type="submission" date="2019-07" db="EMBL/GenBank/DDBJ databases">
        <title>Annotation for the trematode Paragonimus westermani.</title>
        <authorList>
            <person name="Choi Y.-J."/>
        </authorList>
    </citation>
    <scope>NUCLEOTIDE SEQUENCE [LARGE SCALE GENOMIC DNA]</scope>
    <source>
        <strain evidence="1">180907_Pwestermani</strain>
    </source>
</reference>
<dbReference type="OrthoDB" id="5949187at2759"/>
<dbReference type="Pfam" id="PF15882">
    <property type="entry name" value="DUF4735"/>
    <property type="match status" value="1"/>
</dbReference>
<name>A0A8T0DUP5_9TREM</name>
<gene>
    <name evidence="1" type="ORF">P879_02145</name>
</gene>
<dbReference type="EMBL" id="JTDF01000603">
    <property type="protein sequence ID" value="KAF8571290.1"/>
    <property type="molecule type" value="Genomic_DNA"/>
</dbReference>
<dbReference type="PANTHER" id="PTHR33539">
    <property type="entry name" value="UPF0764 PROTEIN C16ORF89"/>
    <property type="match status" value="1"/>
</dbReference>
<dbReference type="AlphaFoldDB" id="A0A8T0DUP5"/>
<accession>A0A8T0DUP5</accession>
<keyword evidence="2" id="KW-1185">Reference proteome</keyword>
<dbReference type="GO" id="GO:0005829">
    <property type="term" value="C:cytosol"/>
    <property type="evidence" value="ECO:0007669"/>
    <property type="project" value="TreeGrafter"/>
</dbReference>
<dbReference type="GO" id="GO:0016020">
    <property type="term" value="C:membrane"/>
    <property type="evidence" value="ECO:0007669"/>
    <property type="project" value="TreeGrafter"/>
</dbReference>
<dbReference type="PANTHER" id="PTHR33539:SF1">
    <property type="entry name" value="UPF0764 PROTEIN C16ORF89"/>
    <property type="match status" value="1"/>
</dbReference>
<comment type="caution">
    <text evidence="1">The sequence shown here is derived from an EMBL/GenBank/DDBJ whole genome shotgun (WGS) entry which is preliminary data.</text>
</comment>
<evidence type="ECO:0000313" key="1">
    <source>
        <dbReference type="EMBL" id="KAF8571290.1"/>
    </source>
</evidence>
<dbReference type="InterPro" id="IPR031751">
    <property type="entry name" value="DUF4735"/>
</dbReference>
<organism evidence="1 2">
    <name type="scientific">Paragonimus westermani</name>
    <dbReference type="NCBI Taxonomy" id="34504"/>
    <lineage>
        <taxon>Eukaryota</taxon>
        <taxon>Metazoa</taxon>
        <taxon>Spiralia</taxon>
        <taxon>Lophotrochozoa</taxon>
        <taxon>Platyhelminthes</taxon>
        <taxon>Trematoda</taxon>
        <taxon>Digenea</taxon>
        <taxon>Plagiorchiida</taxon>
        <taxon>Troglotremata</taxon>
        <taxon>Troglotrematidae</taxon>
        <taxon>Paragonimus</taxon>
    </lineage>
</organism>
<dbReference type="Proteomes" id="UP000699462">
    <property type="component" value="Unassembled WGS sequence"/>
</dbReference>